<dbReference type="PANTHER" id="PTHR30582">
    <property type="entry name" value="L,D-TRANSPEPTIDASE"/>
    <property type="match status" value="1"/>
</dbReference>
<evidence type="ECO:0000259" key="8">
    <source>
        <dbReference type="PROSITE" id="PS52029"/>
    </source>
</evidence>
<dbReference type="InterPro" id="IPR038063">
    <property type="entry name" value="Transpep_catalytic_dom"/>
</dbReference>
<keyword evidence="10" id="KW-1185">Reference proteome</keyword>
<dbReference type="UniPathway" id="UPA00219"/>
<dbReference type="AlphaFoldDB" id="H5URP2"/>
<feature type="domain" description="L,D-TPase catalytic" evidence="8">
    <location>
        <begin position="109"/>
        <end position="221"/>
    </location>
</feature>
<evidence type="ECO:0000256" key="3">
    <source>
        <dbReference type="ARBA" id="ARBA00022960"/>
    </source>
</evidence>
<dbReference type="SUPFAM" id="SSF141523">
    <property type="entry name" value="L,D-transpeptidase catalytic domain-like"/>
    <property type="match status" value="1"/>
</dbReference>
<keyword evidence="2" id="KW-0808">Transferase</keyword>
<keyword evidence="3 6" id="KW-0133">Cell shape</keyword>
<dbReference type="CDD" id="cd16913">
    <property type="entry name" value="YkuD_like"/>
    <property type="match status" value="1"/>
</dbReference>
<evidence type="ECO:0000313" key="10">
    <source>
        <dbReference type="Proteomes" id="UP000004367"/>
    </source>
</evidence>
<gene>
    <name evidence="9" type="ORF">MOPEL_073_00400</name>
</gene>
<dbReference type="InterPro" id="IPR050979">
    <property type="entry name" value="LD-transpeptidase"/>
</dbReference>
<dbReference type="GO" id="GO:0071972">
    <property type="term" value="F:peptidoglycan L,D-transpeptidase activity"/>
    <property type="evidence" value="ECO:0007669"/>
    <property type="project" value="TreeGrafter"/>
</dbReference>
<dbReference type="Proteomes" id="UP000004367">
    <property type="component" value="Unassembled WGS sequence"/>
</dbReference>
<dbReference type="GO" id="GO:0016740">
    <property type="term" value="F:transferase activity"/>
    <property type="evidence" value="ECO:0007669"/>
    <property type="project" value="UniProtKB-KW"/>
</dbReference>
<keyword evidence="4 6" id="KW-0573">Peptidoglycan synthesis</keyword>
<accession>H5URP2</accession>
<evidence type="ECO:0000256" key="7">
    <source>
        <dbReference type="SAM" id="MobiDB-lite"/>
    </source>
</evidence>
<evidence type="ECO:0000256" key="4">
    <source>
        <dbReference type="ARBA" id="ARBA00022984"/>
    </source>
</evidence>
<dbReference type="PROSITE" id="PS52029">
    <property type="entry name" value="LD_TPASE"/>
    <property type="match status" value="1"/>
</dbReference>
<dbReference type="Gene3D" id="2.40.440.10">
    <property type="entry name" value="L,D-transpeptidase catalytic domain-like"/>
    <property type="match status" value="1"/>
</dbReference>
<dbReference type="STRING" id="1089455.MOPEL_073_00400"/>
<dbReference type="Gene3D" id="1.10.101.10">
    <property type="entry name" value="PGBD-like superfamily/PGBD"/>
    <property type="match status" value="1"/>
</dbReference>
<sequence length="221" mass="23406">MTRKAATTRTVTKKTSSTTSTTAVARRSTSRTTLAPGSKGPQVLALQKRLSSLGYWVGTPNGHYGHGTTQAVMAVQKVAGLDRDGVAGPATRAAVERGVRPAARTKSGRAVEIDLRRQVVVIVDGGRVRTVLNTSTGTAKTPTPKGTYRIHRGYGAGWRTAPLGKLYRPKYFHRGYAIHGVNDGGIPGVPASHGCARVSTAAMDMLWGRGGLRNGDKVLVY</sequence>
<organism evidence="9 10">
    <name type="scientific">Mobilicoccus pelagius NBRC 104925</name>
    <dbReference type="NCBI Taxonomy" id="1089455"/>
    <lineage>
        <taxon>Bacteria</taxon>
        <taxon>Bacillati</taxon>
        <taxon>Actinomycetota</taxon>
        <taxon>Actinomycetes</taxon>
        <taxon>Micrococcales</taxon>
        <taxon>Dermatophilaceae</taxon>
        <taxon>Mobilicoccus</taxon>
    </lineage>
</organism>
<keyword evidence="5 6" id="KW-0961">Cell wall biogenesis/degradation</keyword>
<feature type="active site" description="Proton donor/acceptor" evidence="6">
    <location>
        <position position="179"/>
    </location>
</feature>
<comment type="caution">
    <text evidence="9">The sequence shown here is derived from an EMBL/GenBank/DDBJ whole genome shotgun (WGS) entry which is preliminary data.</text>
</comment>
<dbReference type="InterPro" id="IPR002477">
    <property type="entry name" value="Peptidoglycan-bd-like"/>
</dbReference>
<evidence type="ECO:0000256" key="1">
    <source>
        <dbReference type="ARBA" id="ARBA00004752"/>
    </source>
</evidence>
<dbReference type="GO" id="GO:0005576">
    <property type="term" value="C:extracellular region"/>
    <property type="evidence" value="ECO:0007669"/>
    <property type="project" value="TreeGrafter"/>
</dbReference>
<dbReference type="GO" id="GO:0071555">
    <property type="term" value="P:cell wall organization"/>
    <property type="evidence" value="ECO:0007669"/>
    <property type="project" value="UniProtKB-UniRule"/>
</dbReference>
<feature type="compositionally biased region" description="Low complexity" evidence="7">
    <location>
        <begin position="1"/>
        <end position="33"/>
    </location>
</feature>
<dbReference type="GO" id="GO:0008360">
    <property type="term" value="P:regulation of cell shape"/>
    <property type="evidence" value="ECO:0007669"/>
    <property type="project" value="UniProtKB-UniRule"/>
</dbReference>
<evidence type="ECO:0000256" key="2">
    <source>
        <dbReference type="ARBA" id="ARBA00022679"/>
    </source>
</evidence>
<dbReference type="GO" id="GO:0018104">
    <property type="term" value="P:peptidoglycan-protein cross-linking"/>
    <property type="evidence" value="ECO:0007669"/>
    <property type="project" value="TreeGrafter"/>
</dbReference>
<dbReference type="EMBL" id="BAFE01000052">
    <property type="protein sequence ID" value="GAB48400.1"/>
    <property type="molecule type" value="Genomic_DNA"/>
</dbReference>
<dbReference type="SUPFAM" id="SSF47090">
    <property type="entry name" value="PGBD-like"/>
    <property type="match status" value="1"/>
</dbReference>
<dbReference type="eggNOG" id="COG1376">
    <property type="taxonomic scope" value="Bacteria"/>
</dbReference>
<dbReference type="Pfam" id="PF01471">
    <property type="entry name" value="PG_binding_1"/>
    <property type="match status" value="1"/>
</dbReference>
<comment type="pathway">
    <text evidence="1 6">Cell wall biogenesis; peptidoglycan biosynthesis.</text>
</comment>
<protein>
    <recommendedName>
        <fullName evidence="8">L,D-TPase catalytic domain-containing protein</fullName>
    </recommendedName>
</protein>
<dbReference type="eggNOG" id="COG3409">
    <property type="taxonomic scope" value="Bacteria"/>
</dbReference>
<feature type="region of interest" description="Disordered" evidence="7">
    <location>
        <begin position="1"/>
        <end position="40"/>
    </location>
</feature>
<dbReference type="InterPro" id="IPR005490">
    <property type="entry name" value="LD_TPept_cat_dom"/>
</dbReference>
<dbReference type="InterPro" id="IPR036365">
    <property type="entry name" value="PGBD-like_sf"/>
</dbReference>
<reference evidence="9 10" key="1">
    <citation type="submission" date="2012-02" db="EMBL/GenBank/DDBJ databases">
        <title>Whole genome shotgun sequence of Mobilicoccus pelagius NBRC 104925.</title>
        <authorList>
            <person name="Yoshida Y."/>
            <person name="Hosoyama A."/>
            <person name="Tsuchikane K."/>
            <person name="Katsumata H."/>
            <person name="Yamazaki S."/>
            <person name="Fujita N."/>
        </authorList>
    </citation>
    <scope>NUCLEOTIDE SEQUENCE [LARGE SCALE GENOMIC DNA]</scope>
    <source>
        <strain evidence="9 10">NBRC 104925</strain>
    </source>
</reference>
<evidence type="ECO:0000256" key="6">
    <source>
        <dbReference type="PROSITE-ProRule" id="PRU01373"/>
    </source>
</evidence>
<name>H5URP2_9MICO</name>
<dbReference type="InterPro" id="IPR036366">
    <property type="entry name" value="PGBDSf"/>
</dbReference>
<evidence type="ECO:0000256" key="5">
    <source>
        <dbReference type="ARBA" id="ARBA00023316"/>
    </source>
</evidence>
<dbReference type="Pfam" id="PF03734">
    <property type="entry name" value="YkuD"/>
    <property type="match status" value="1"/>
</dbReference>
<proteinExistence type="predicted"/>
<dbReference type="PANTHER" id="PTHR30582:SF2">
    <property type="entry name" value="L,D-TRANSPEPTIDASE YCIB-RELATED"/>
    <property type="match status" value="1"/>
</dbReference>
<evidence type="ECO:0000313" key="9">
    <source>
        <dbReference type="EMBL" id="GAB48400.1"/>
    </source>
</evidence>
<feature type="active site" description="Nucleophile" evidence="6">
    <location>
        <position position="195"/>
    </location>
</feature>